<keyword evidence="5" id="KW-1185">Reference proteome</keyword>
<evidence type="ECO:0000256" key="2">
    <source>
        <dbReference type="ARBA" id="ARBA00023315"/>
    </source>
</evidence>
<dbReference type="AlphaFoldDB" id="A0A4Q5L7T2"/>
<gene>
    <name evidence="4" type="ORF">EWM57_18360</name>
</gene>
<dbReference type="CDD" id="cd04301">
    <property type="entry name" value="NAT_SF"/>
    <property type="match status" value="1"/>
</dbReference>
<dbReference type="EMBL" id="SEWE01000054">
    <property type="protein sequence ID" value="RYU76705.1"/>
    <property type="molecule type" value="Genomic_DNA"/>
</dbReference>
<dbReference type="GO" id="GO:0016747">
    <property type="term" value="F:acyltransferase activity, transferring groups other than amino-acyl groups"/>
    <property type="evidence" value="ECO:0007669"/>
    <property type="project" value="InterPro"/>
</dbReference>
<dbReference type="InterPro" id="IPR050832">
    <property type="entry name" value="Bact_Acetyltransf"/>
</dbReference>
<dbReference type="InterPro" id="IPR000182">
    <property type="entry name" value="GNAT_dom"/>
</dbReference>
<dbReference type="OrthoDB" id="7356080at2"/>
<evidence type="ECO:0000259" key="3">
    <source>
        <dbReference type="PROSITE" id="PS51186"/>
    </source>
</evidence>
<evidence type="ECO:0000313" key="5">
    <source>
        <dbReference type="Proteomes" id="UP000294155"/>
    </source>
</evidence>
<evidence type="ECO:0000313" key="4">
    <source>
        <dbReference type="EMBL" id="RYU76705.1"/>
    </source>
</evidence>
<name>A0A4Q5L7T2_9BACT</name>
<protein>
    <submittedName>
        <fullName evidence="4">N-acetyltransferase</fullName>
    </submittedName>
</protein>
<dbReference type="Gene3D" id="3.40.630.30">
    <property type="match status" value="1"/>
</dbReference>
<comment type="caution">
    <text evidence="4">The sequence shown here is derived from an EMBL/GenBank/DDBJ whole genome shotgun (WGS) entry which is preliminary data.</text>
</comment>
<sequence length="145" mass="16637">MLYREALVADIPQLMEVRVAVRENRLSDPARVPYEAYVDYLTRRGRGWLAEDAAGRVAGFAIADVQDHSIWALFVHPDYEGQGLGSALHDRMLSWYFRQTPHPVWLSTAPGTRAEAFYRHQGWQETGRTKSGEVRFERSGWVRSS</sequence>
<keyword evidence="2" id="KW-0012">Acyltransferase</keyword>
<dbReference type="PROSITE" id="PS51186">
    <property type="entry name" value="GNAT"/>
    <property type="match status" value="1"/>
</dbReference>
<organism evidence="4 5">
    <name type="scientific">Hymenobacter persicinus</name>
    <dbReference type="NCBI Taxonomy" id="2025506"/>
    <lineage>
        <taxon>Bacteria</taxon>
        <taxon>Pseudomonadati</taxon>
        <taxon>Bacteroidota</taxon>
        <taxon>Cytophagia</taxon>
        <taxon>Cytophagales</taxon>
        <taxon>Hymenobacteraceae</taxon>
        <taxon>Hymenobacter</taxon>
    </lineage>
</organism>
<keyword evidence="1 4" id="KW-0808">Transferase</keyword>
<dbReference type="SUPFAM" id="SSF55729">
    <property type="entry name" value="Acyl-CoA N-acyltransferases (Nat)"/>
    <property type="match status" value="1"/>
</dbReference>
<proteinExistence type="predicted"/>
<dbReference type="PANTHER" id="PTHR43877">
    <property type="entry name" value="AMINOALKYLPHOSPHONATE N-ACETYLTRANSFERASE-RELATED-RELATED"/>
    <property type="match status" value="1"/>
</dbReference>
<feature type="domain" description="N-acetyltransferase" evidence="3">
    <location>
        <begin position="1"/>
        <end position="141"/>
    </location>
</feature>
<accession>A0A4Q5L7T2</accession>
<reference evidence="4 5" key="1">
    <citation type="submission" date="2019-02" db="EMBL/GenBank/DDBJ databases">
        <title>Bacterial novel species isolated from soil.</title>
        <authorList>
            <person name="Jung H.-Y."/>
        </authorList>
    </citation>
    <scope>NUCLEOTIDE SEQUENCE [LARGE SCALE GENOMIC DNA]</scope>
    <source>
        <strain evidence="4 5">1-3-3-3</strain>
    </source>
</reference>
<evidence type="ECO:0000256" key="1">
    <source>
        <dbReference type="ARBA" id="ARBA00022679"/>
    </source>
</evidence>
<dbReference type="Proteomes" id="UP000294155">
    <property type="component" value="Unassembled WGS sequence"/>
</dbReference>
<dbReference type="Pfam" id="PF00583">
    <property type="entry name" value="Acetyltransf_1"/>
    <property type="match status" value="1"/>
</dbReference>
<dbReference type="InterPro" id="IPR016181">
    <property type="entry name" value="Acyl_CoA_acyltransferase"/>
</dbReference>
<dbReference type="RefSeq" id="WP_129922759.1">
    <property type="nucleotide sequence ID" value="NZ_SEWE01000054.1"/>
</dbReference>